<proteinExistence type="inferred from homology"/>
<protein>
    <submittedName>
        <fullName evidence="3">CIA30 family protein</fullName>
    </submittedName>
</protein>
<dbReference type="AlphaFoldDB" id="A0A8J6XVE9"/>
<organism evidence="3 4">
    <name type="scientific">Candidatus Polarisedimenticola svalbardensis</name>
    <dbReference type="NCBI Taxonomy" id="2886004"/>
    <lineage>
        <taxon>Bacteria</taxon>
        <taxon>Pseudomonadati</taxon>
        <taxon>Acidobacteriota</taxon>
        <taxon>Candidatus Polarisedimenticolia</taxon>
        <taxon>Candidatus Polarisedimenticolales</taxon>
        <taxon>Candidatus Polarisedimenticolaceae</taxon>
        <taxon>Candidatus Polarisedimenticola</taxon>
    </lineage>
</organism>
<dbReference type="Proteomes" id="UP000648239">
    <property type="component" value="Unassembled WGS sequence"/>
</dbReference>
<dbReference type="EMBL" id="JACXWD010000070">
    <property type="protein sequence ID" value="MBD3869262.1"/>
    <property type="molecule type" value="Genomic_DNA"/>
</dbReference>
<accession>A0A8J6XVE9</accession>
<evidence type="ECO:0000313" key="3">
    <source>
        <dbReference type="EMBL" id="MBD3869262.1"/>
    </source>
</evidence>
<name>A0A8J6XVE9_9BACT</name>
<sequence length="181" mass="19793">MFLFFLLLMGAASDNTGATTGSPVYRFDKDALPWRSINDGVMGGLSSGRMWLEDGIAVFGGSLSLENNGGFSSIRSIPAEHCLAGKGGLVLRLRGDGRTYGLRLRTNDRFDGPSYQAALPTVAGEWTEVTIPFDTFKAVFRGRTLPRHPKLAPENIRTFGMIIADKQPGDFRLELDTIEAY</sequence>
<comment type="similarity">
    <text evidence="1">Belongs to the CIA30 family.</text>
</comment>
<dbReference type="InterPro" id="IPR039131">
    <property type="entry name" value="NDUFAF1"/>
</dbReference>
<evidence type="ECO:0000313" key="4">
    <source>
        <dbReference type="Proteomes" id="UP000648239"/>
    </source>
</evidence>
<evidence type="ECO:0000259" key="2">
    <source>
        <dbReference type="Pfam" id="PF08547"/>
    </source>
</evidence>
<reference evidence="3 4" key="1">
    <citation type="submission" date="2020-08" db="EMBL/GenBank/DDBJ databases">
        <title>Acidobacteriota in marine sediments use diverse sulfur dissimilation pathways.</title>
        <authorList>
            <person name="Wasmund K."/>
        </authorList>
    </citation>
    <scope>NUCLEOTIDE SEQUENCE [LARGE SCALE GENOMIC DNA]</scope>
    <source>
        <strain evidence="3">MAG AM4</strain>
    </source>
</reference>
<dbReference type="SUPFAM" id="SSF49785">
    <property type="entry name" value="Galactose-binding domain-like"/>
    <property type="match status" value="1"/>
</dbReference>
<dbReference type="PANTHER" id="PTHR13194:SF19">
    <property type="entry name" value="NAD(P)-BINDING ROSSMANN-FOLD SUPERFAMILY PROTEIN"/>
    <property type="match status" value="1"/>
</dbReference>
<dbReference type="PANTHER" id="PTHR13194">
    <property type="entry name" value="COMPLEX I INTERMEDIATE-ASSOCIATED PROTEIN 30"/>
    <property type="match status" value="1"/>
</dbReference>
<comment type="caution">
    <text evidence="3">The sequence shown here is derived from an EMBL/GenBank/DDBJ whole genome shotgun (WGS) entry which is preliminary data.</text>
</comment>
<dbReference type="InterPro" id="IPR013857">
    <property type="entry name" value="NADH-UbQ_OxRdtase-assoc_prot30"/>
</dbReference>
<evidence type="ECO:0000256" key="1">
    <source>
        <dbReference type="ARBA" id="ARBA00007884"/>
    </source>
</evidence>
<gene>
    <name evidence="3" type="ORF">IFK94_14170</name>
</gene>
<feature type="domain" description="NADH:ubiquinone oxidoreductase intermediate-associated protein 30" evidence="2">
    <location>
        <begin position="30"/>
        <end position="175"/>
    </location>
</feature>
<dbReference type="InterPro" id="IPR008979">
    <property type="entry name" value="Galactose-bd-like_sf"/>
</dbReference>
<dbReference type="Pfam" id="PF08547">
    <property type="entry name" value="CIA30"/>
    <property type="match status" value="1"/>
</dbReference>